<evidence type="ECO:0000259" key="7">
    <source>
        <dbReference type="Pfam" id="PF14294"/>
    </source>
</evidence>
<dbReference type="SUPFAM" id="SSF53098">
    <property type="entry name" value="Ribonuclease H-like"/>
    <property type="match status" value="1"/>
</dbReference>
<keyword evidence="5" id="KW-1133">Transmembrane helix</keyword>
<dbReference type="EMBL" id="DTMF01000068">
    <property type="protein sequence ID" value="HGF33272.1"/>
    <property type="molecule type" value="Genomic_DNA"/>
</dbReference>
<dbReference type="GO" id="GO:0006313">
    <property type="term" value="P:DNA transposition"/>
    <property type="evidence" value="ECO:0007669"/>
    <property type="project" value="InterPro"/>
</dbReference>
<gene>
    <name evidence="8" type="ORF">ENW96_02640</name>
</gene>
<keyword evidence="4" id="KW-0233">DNA recombination</keyword>
<feature type="transmembrane region" description="Helical" evidence="5">
    <location>
        <begin position="320"/>
        <end position="341"/>
    </location>
</feature>
<evidence type="ECO:0000259" key="6">
    <source>
        <dbReference type="Pfam" id="PF01609"/>
    </source>
</evidence>
<dbReference type="AlphaFoldDB" id="A0A7C3ZA72"/>
<protein>
    <submittedName>
        <fullName evidence="8">IS4 family transposase</fullName>
    </submittedName>
</protein>
<dbReference type="Pfam" id="PF01609">
    <property type="entry name" value="DDE_Tnp_1"/>
    <property type="match status" value="1"/>
</dbReference>
<comment type="caution">
    <text evidence="8">The sequence shown here is derived from an EMBL/GenBank/DDBJ whole genome shotgun (WGS) entry which is preliminary data.</text>
</comment>
<evidence type="ECO:0000256" key="2">
    <source>
        <dbReference type="ARBA" id="ARBA00022578"/>
    </source>
</evidence>
<keyword evidence="5" id="KW-0812">Transmembrane</keyword>
<name>A0A7C3ZA72_9BACT</name>
<feature type="domain" description="Transposase IS4-like" evidence="6">
    <location>
        <begin position="121"/>
        <end position="329"/>
    </location>
</feature>
<dbReference type="InterPro" id="IPR025399">
    <property type="entry name" value="DUF4372"/>
</dbReference>
<reference evidence="8" key="1">
    <citation type="journal article" date="2020" name="mSystems">
        <title>Genome- and Community-Level Interaction Insights into Carbon Utilization and Element Cycling Functions of Hydrothermarchaeota in Hydrothermal Sediment.</title>
        <authorList>
            <person name="Zhou Z."/>
            <person name="Liu Y."/>
            <person name="Xu W."/>
            <person name="Pan J."/>
            <person name="Luo Z.H."/>
            <person name="Li M."/>
        </authorList>
    </citation>
    <scope>NUCLEOTIDE SEQUENCE [LARGE SCALE GENOMIC DNA]</scope>
    <source>
        <strain evidence="8">SpSt-897</strain>
    </source>
</reference>
<dbReference type="InterPro" id="IPR002559">
    <property type="entry name" value="Transposase_11"/>
</dbReference>
<evidence type="ECO:0000313" key="8">
    <source>
        <dbReference type="EMBL" id="HGF33272.1"/>
    </source>
</evidence>
<evidence type="ECO:0000256" key="3">
    <source>
        <dbReference type="ARBA" id="ARBA00023125"/>
    </source>
</evidence>
<proteinExistence type="inferred from homology"/>
<comment type="similarity">
    <text evidence="1">Belongs to the transposase 11 family.</text>
</comment>
<keyword evidence="3" id="KW-0238">DNA-binding</keyword>
<dbReference type="Gene3D" id="3.90.350.10">
    <property type="entry name" value="Transposase Inhibitor Protein From Tn5, Chain A, domain 1"/>
    <property type="match status" value="1"/>
</dbReference>
<evidence type="ECO:0000256" key="1">
    <source>
        <dbReference type="ARBA" id="ARBA00010075"/>
    </source>
</evidence>
<keyword evidence="5" id="KW-0472">Membrane</keyword>
<dbReference type="InterPro" id="IPR012337">
    <property type="entry name" value="RNaseH-like_sf"/>
</dbReference>
<feature type="domain" description="DUF4372" evidence="7">
    <location>
        <begin position="3"/>
        <end position="76"/>
    </location>
</feature>
<evidence type="ECO:0000256" key="4">
    <source>
        <dbReference type="ARBA" id="ARBA00023172"/>
    </source>
</evidence>
<dbReference type="InterPro" id="IPR047952">
    <property type="entry name" value="Transpos_IS4"/>
</dbReference>
<dbReference type="NCBIfam" id="NF033592">
    <property type="entry name" value="transpos_IS4_1"/>
    <property type="match status" value="1"/>
</dbReference>
<dbReference type="GO" id="GO:0004803">
    <property type="term" value="F:transposase activity"/>
    <property type="evidence" value="ECO:0007669"/>
    <property type="project" value="InterPro"/>
</dbReference>
<dbReference type="Pfam" id="PF14294">
    <property type="entry name" value="DUF4372"/>
    <property type="match status" value="1"/>
</dbReference>
<dbReference type="PANTHER" id="PTHR33258:SF1">
    <property type="entry name" value="TRANSPOSASE INSL FOR INSERTION SEQUENCE ELEMENT IS186A-RELATED"/>
    <property type="match status" value="1"/>
</dbReference>
<accession>A0A7C3ZA72</accession>
<dbReference type="GO" id="GO:0003677">
    <property type="term" value="F:DNA binding"/>
    <property type="evidence" value="ECO:0007669"/>
    <property type="project" value="UniProtKB-KW"/>
</dbReference>
<keyword evidence="2" id="KW-0815">Transposition</keyword>
<organism evidence="8">
    <name type="scientific">Desulfobacca acetoxidans</name>
    <dbReference type="NCBI Taxonomy" id="60893"/>
    <lineage>
        <taxon>Bacteria</taxon>
        <taxon>Pseudomonadati</taxon>
        <taxon>Thermodesulfobacteriota</taxon>
        <taxon>Desulfobaccia</taxon>
        <taxon>Desulfobaccales</taxon>
        <taxon>Desulfobaccaceae</taxon>
        <taxon>Desulfobacca</taxon>
    </lineage>
</organism>
<evidence type="ECO:0000256" key="5">
    <source>
        <dbReference type="SAM" id="Phobius"/>
    </source>
</evidence>
<sequence>MAHCNTIFHQMLKLIPRHHFAKLEAEHGTGRKARFFPRWSQLVHLLSMQLTARGSLRDGIASLKARIKSLYHLGVKPVARSTFSDANNGRPASFFAAVFAHMYQRCLAHAPRHKFKFKNKLYSLDATTVSLCLSLFPWASFRRTKAGVKLHTLLDHDGYLPAFVSITPAREHEIKKARALNLPKGSIVVEDLGYTDYAWYGQLTAQKIFFVTRQKSNARYRVLARRPVNTALGLVSDETIQLTGAKARECPKPLRRIVYQDPETGKVYVFLTNHFRLAAKTIADIYKERWQIEIFFRWIKQNLKIKAFIGNSENAVMSQIYAALIVYLLLCYTKFICNLSVTLQNFMRVLQLNLFRTCSVQELFEPPGPPPDNMNVNNQLSLAWA</sequence>
<dbReference type="PANTHER" id="PTHR33258">
    <property type="entry name" value="TRANSPOSASE INSL FOR INSERTION SEQUENCE ELEMENT IS186A-RELATED"/>
    <property type="match status" value="1"/>
</dbReference>